<keyword evidence="6 14" id="KW-0812">Transmembrane</keyword>
<dbReference type="Gene3D" id="2.170.130.10">
    <property type="entry name" value="TonB-dependent receptor, plug domain"/>
    <property type="match status" value="1"/>
</dbReference>
<evidence type="ECO:0000256" key="7">
    <source>
        <dbReference type="ARBA" id="ARBA00022729"/>
    </source>
</evidence>
<keyword evidence="11 14" id="KW-0472">Membrane</keyword>
<evidence type="ECO:0000256" key="12">
    <source>
        <dbReference type="ARBA" id="ARBA00023170"/>
    </source>
</evidence>
<name>A0A7W8ZRM5_9SPHI</name>
<keyword evidence="10 15" id="KW-0798">TonB box</keyword>
<dbReference type="InterPro" id="IPR037066">
    <property type="entry name" value="Plug_dom_sf"/>
</dbReference>
<comment type="similarity">
    <text evidence="2 14 15">Belongs to the TonB-dependent receptor family.</text>
</comment>
<evidence type="ECO:0000256" key="6">
    <source>
        <dbReference type="ARBA" id="ARBA00022692"/>
    </source>
</evidence>
<gene>
    <name evidence="18" type="ORF">HDE68_004896</name>
</gene>
<keyword evidence="8" id="KW-0408">Iron</keyword>
<dbReference type="RefSeq" id="WP_183884783.1">
    <property type="nucleotide sequence ID" value="NZ_JACHCE010000011.1"/>
</dbReference>
<dbReference type="AlphaFoldDB" id="A0A7W8ZRM5"/>
<dbReference type="NCBIfam" id="TIGR01783">
    <property type="entry name" value="TonB-siderophor"/>
    <property type="match status" value="1"/>
</dbReference>
<evidence type="ECO:0000256" key="15">
    <source>
        <dbReference type="RuleBase" id="RU003357"/>
    </source>
</evidence>
<evidence type="ECO:0000256" key="1">
    <source>
        <dbReference type="ARBA" id="ARBA00004571"/>
    </source>
</evidence>
<comment type="subcellular location">
    <subcellularLocation>
        <location evidence="1 14">Cell outer membrane</location>
        <topology evidence="1 14">Multi-pass membrane protein</topology>
    </subcellularLocation>
</comment>
<dbReference type="Gene3D" id="2.60.40.1120">
    <property type="entry name" value="Carboxypeptidase-like, regulatory domain"/>
    <property type="match status" value="1"/>
</dbReference>
<evidence type="ECO:0000256" key="9">
    <source>
        <dbReference type="ARBA" id="ARBA00023065"/>
    </source>
</evidence>
<evidence type="ECO:0000256" key="13">
    <source>
        <dbReference type="ARBA" id="ARBA00023237"/>
    </source>
</evidence>
<evidence type="ECO:0000256" key="14">
    <source>
        <dbReference type="PROSITE-ProRule" id="PRU01360"/>
    </source>
</evidence>
<keyword evidence="5" id="KW-0410">Iron transport</keyword>
<dbReference type="SUPFAM" id="SSF49464">
    <property type="entry name" value="Carboxypeptidase regulatory domain-like"/>
    <property type="match status" value="1"/>
</dbReference>
<evidence type="ECO:0000256" key="11">
    <source>
        <dbReference type="ARBA" id="ARBA00023136"/>
    </source>
</evidence>
<evidence type="ECO:0000256" key="2">
    <source>
        <dbReference type="ARBA" id="ARBA00009810"/>
    </source>
</evidence>
<dbReference type="GO" id="GO:0015891">
    <property type="term" value="P:siderophore transport"/>
    <property type="evidence" value="ECO:0007669"/>
    <property type="project" value="InterPro"/>
</dbReference>
<dbReference type="Gene3D" id="2.40.170.20">
    <property type="entry name" value="TonB-dependent receptor, beta-barrel domain"/>
    <property type="match status" value="1"/>
</dbReference>
<evidence type="ECO:0000256" key="10">
    <source>
        <dbReference type="ARBA" id="ARBA00023077"/>
    </source>
</evidence>
<evidence type="ECO:0000256" key="3">
    <source>
        <dbReference type="ARBA" id="ARBA00022448"/>
    </source>
</evidence>
<reference evidence="18 19" key="1">
    <citation type="submission" date="2020-08" db="EMBL/GenBank/DDBJ databases">
        <title>Genomic Encyclopedia of Type Strains, Phase IV (KMG-V): Genome sequencing to study the core and pangenomes of soil and plant-associated prokaryotes.</title>
        <authorList>
            <person name="Whitman W."/>
        </authorList>
    </citation>
    <scope>NUCLEOTIDE SEQUENCE [LARGE SCALE GENOMIC DNA]</scope>
    <source>
        <strain evidence="18 19">S3M1</strain>
    </source>
</reference>
<dbReference type="InterPro" id="IPR039426">
    <property type="entry name" value="TonB-dep_rcpt-like"/>
</dbReference>
<evidence type="ECO:0000256" key="8">
    <source>
        <dbReference type="ARBA" id="ARBA00023004"/>
    </source>
</evidence>
<proteinExistence type="inferred from homology"/>
<sequence length="856" mass="95343">MNLKISSALLSCLTISIITFFTTFNTVRAQTHPETVISISPKTLKLRDVFDQLSEKAGLNFIYSNIDKELEKTITINPSSAPVKDILEQLSLKSGLKFSASGDDIAVKHQAKGNIRGTVKTTDKEPVAFVTVRLKGLKSTETNEDGEFEFKNIPAGEVTISVSHIGRSAQSRKAIVKADEYISVDFMVSSSATDLQEVAVNGNRANKFAEKKSDYVAKLPLKNLENAQVYNTVSNRLMKEQLSVNVLQALSNIPGAVPSTSARGETQITLRGFIAVLGARNGIQYVAAGRTSVDPINIERIEVLKGPSATLFGNAVSSYGGAINLVTKKPFETAAAELSYSVGSWGLSRITADVNTPLNEDKTALLRVNAAINKQESFLETGHNNTFAIDPSLTYRVNDRLTLAMDIEATREDVTRPGSLNFDVLKLKNVNQIPLDYKQTLFADDFNAIANTFRTYFEARYQLSKEWASYTNLSVNNERLEKSYQNESVFISADSIKRAIRVFGPFNTTNTNIQHNLKGDFKIGSIRNRFIWGVDYTREIQSRYTARATIDYISIKEPILHVTRAQADKVLGLAYGYTYQVNRYATYVSDLVNLTDRLMVLLSLRADRYQRKTSDGGTENYSQTSFTPKLGLIYQPVKDQVSLFANYMSGFTNMAPVSQPDGTTLALKPEYGIQWESGVKINTKDNKYTATLSYYNINVRDAVRMDASQYTFQDGKQKSKGFDLSFVANPIPGLNMIVGYAFNENHYIQSASGIGKEVIANPKNVANFWLGYKFQPGTALTNFGLGFGGNYVDKSFHNTDNTVIIPSYTLLNATAFYEQQKWRFGLACNNLANQKYWSYENPQPLRQLILSTSFRF</sequence>
<dbReference type="InterPro" id="IPR036942">
    <property type="entry name" value="Beta-barrel_TonB_sf"/>
</dbReference>
<feature type="domain" description="TonB-dependent receptor-like beta-barrel" evidence="16">
    <location>
        <begin position="426"/>
        <end position="831"/>
    </location>
</feature>
<evidence type="ECO:0000259" key="17">
    <source>
        <dbReference type="Pfam" id="PF07715"/>
    </source>
</evidence>
<evidence type="ECO:0000313" key="18">
    <source>
        <dbReference type="EMBL" id="MBB5638958.1"/>
    </source>
</evidence>
<keyword evidence="7" id="KW-0732">Signal</keyword>
<comment type="caution">
    <text evidence="18">The sequence shown here is derived from an EMBL/GenBank/DDBJ whole genome shotgun (WGS) entry which is preliminary data.</text>
</comment>
<dbReference type="EMBL" id="JACHCE010000011">
    <property type="protein sequence ID" value="MBB5638958.1"/>
    <property type="molecule type" value="Genomic_DNA"/>
</dbReference>
<evidence type="ECO:0000256" key="5">
    <source>
        <dbReference type="ARBA" id="ARBA00022496"/>
    </source>
</evidence>
<dbReference type="InterPro" id="IPR012910">
    <property type="entry name" value="Plug_dom"/>
</dbReference>
<keyword evidence="3 14" id="KW-0813">Transport</keyword>
<accession>A0A7W8ZRM5</accession>
<keyword evidence="9" id="KW-0406">Ion transport</keyword>
<evidence type="ECO:0000259" key="16">
    <source>
        <dbReference type="Pfam" id="PF00593"/>
    </source>
</evidence>
<dbReference type="InterPro" id="IPR008969">
    <property type="entry name" value="CarboxyPept-like_regulatory"/>
</dbReference>
<evidence type="ECO:0000313" key="19">
    <source>
        <dbReference type="Proteomes" id="UP000537204"/>
    </source>
</evidence>
<dbReference type="PANTHER" id="PTHR32552">
    <property type="entry name" value="FERRICHROME IRON RECEPTOR-RELATED"/>
    <property type="match status" value="1"/>
</dbReference>
<dbReference type="PANTHER" id="PTHR32552:SF68">
    <property type="entry name" value="FERRICHROME OUTER MEMBRANE TRANSPORTER_PHAGE RECEPTOR"/>
    <property type="match status" value="1"/>
</dbReference>
<dbReference type="InterPro" id="IPR010105">
    <property type="entry name" value="TonB_sidphr_rcpt"/>
</dbReference>
<feature type="domain" description="TonB-dependent receptor plug" evidence="17">
    <location>
        <begin position="225"/>
        <end position="314"/>
    </location>
</feature>
<evidence type="ECO:0000256" key="4">
    <source>
        <dbReference type="ARBA" id="ARBA00022452"/>
    </source>
</evidence>
<dbReference type="PROSITE" id="PS52016">
    <property type="entry name" value="TONB_DEPENDENT_REC_3"/>
    <property type="match status" value="1"/>
</dbReference>
<dbReference type="GO" id="GO:0009279">
    <property type="term" value="C:cell outer membrane"/>
    <property type="evidence" value="ECO:0007669"/>
    <property type="project" value="UniProtKB-SubCell"/>
</dbReference>
<dbReference type="Pfam" id="PF00593">
    <property type="entry name" value="TonB_dep_Rec_b-barrel"/>
    <property type="match status" value="1"/>
</dbReference>
<protein>
    <submittedName>
        <fullName evidence="18">Iron complex outermembrane receptor protein</fullName>
    </submittedName>
</protein>
<keyword evidence="12 18" id="KW-0675">Receptor</keyword>
<dbReference type="Pfam" id="PF07715">
    <property type="entry name" value="Plug"/>
    <property type="match status" value="1"/>
</dbReference>
<dbReference type="CDD" id="cd01347">
    <property type="entry name" value="ligand_gated_channel"/>
    <property type="match status" value="1"/>
</dbReference>
<dbReference type="GO" id="GO:0038023">
    <property type="term" value="F:signaling receptor activity"/>
    <property type="evidence" value="ECO:0007669"/>
    <property type="project" value="InterPro"/>
</dbReference>
<dbReference type="GO" id="GO:0015344">
    <property type="term" value="F:siderophore uptake transmembrane transporter activity"/>
    <property type="evidence" value="ECO:0007669"/>
    <property type="project" value="TreeGrafter"/>
</dbReference>
<dbReference type="Pfam" id="PF13715">
    <property type="entry name" value="CarbopepD_reg_2"/>
    <property type="match status" value="1"/>
</dbReference>
<organism evidence="18 19">
    <name type="scientific">Pedobacter cryoconitis</name>
    <dbReference type="NCBI Taxonomy" id="188932"/>
    <lineage>
        <taxon>Bacteria</taxon>
        <taxon>Pseudomonadati</taxon>
        <taxon>Bacteroidota</taxon>
        <taxon>Sphingobacteriia</taxon>
        <taxon>Sphingobacteriales</taxon>
        <taxon>Sphingobacteriaceae</taxon>
        <taxon>Pedobacter</taxon>
    </lineage>
</organism>
<dbReference type="Proteomes" id="UP000537204">
    <property type="component" value="Unassembled WGS sequence"/>
</dbReference>
<keyword evidence="13 14" id="KW-0998">Cell outer membrane</keyword>
<dbReference type="InterPro" id="IPR000531">
    <property type="entry name" value="Beta-barrel_TonB"/>
</dbReference>
<keyword evidence="4 14" id="KW-1134">Transmembrane beta strand</keyword>
<dbReference type="SUPFAM" id="SSF56935">
    <property type="entry name" value="Porins"/>
    <property type="match status" value="1"/>
</dbReference>